<proteinExistence type="predicted"/>
<feature type="non-terminal residue" evidence="2">
    <location>
        <position position="1"/>
    </location>
</feature>
<comment type="caution">
    <text evidence="2">The sequence shown here is derived from an EMBL/GenBank/DDBJ whole genome shotgun (WGS) entry which is preliminary data.</text>
</comment>
<organism evidence="2 3">
    <name type="scientific">Ambispora gerdemannii</name>
    <dbReference type="NCBI Taxonomy" id="144530"/>
    <lineage>
        <taxon>Eukaryota</taxon>
        <taxon>Fungi</taxon>
        <taxon>Fungi incertae sedis</taxon>
        <taxon>Mucoromycota</taxon>
        <taxon>Glomeromycotina</taxon>
        <taxon>Glomeromycetes</taxon>
        <taxon>Archaeosporales</taxon>
        <taxon>Ambisporaceae</taxon>
        <taxon>Ambispora</taxon>
    </lineage>
</organism>
<dbReference type="AlphaFoldDB" id="A0A9N9CD44"/>
<feature type="region of interest" description="Disordered" evidence="1">
    <location>
        <begin position="90"/>
        <end position="122"/>
    </location>
</feature>
<accession>A0A9N9CD44</accession>
<feature type="region of interest" description="Disordered" evidence="1">
    <location>
        <begin position="173"/>
        <end position="207"/>
    </location>
</feature>
<protein>
    <submittedName>
        <fullName evidence="2">61_t:CDS:1</fullName>
    </submittedName>
</protein>
<dbReference type="EMBL" id="CAJVPL010002056">
    <property type="protein sequence ID" value="CAG8597625.1"/>
    <property type="molecule type" value="Genomic_DNA"/>
</dbReference>
<evidence type="ECO:0000313" key="2">
    <source>
        <dbReference type="EMBL" id="CAG8597625.1"/>
    </source>
</evidence>
<dbReference type="OrthoDB" id="2488802at2759"/>
<reference evidence="2" key="1">
    <citation type="submission" date="2021-06" db="EMBL/GenBank/DDBJ databases">
        <authorList>
            <person name="Kallberg Y."/>
            <person name="Tangrot J."/>
            <person name="Rosling A."/>
        </authorList>
    </citation>
    <scope>NUCLEOTIDE SEQUENCE</scope>
    <source>
        <strain evidence="2">MT106</strain>
    </source>
</reference>
<dbReference type="Proteomes" id="UP000789831">
    <property type="component" value="Unassembled WGS sequence"/>
</dbReference>
<keyword evidence="3" id="KW-1185">Reference proteome</keyword>
<sequence>TKVRTFEYEEIFEYDDEINAEPQTLEENTKKAQDCPTCLEKINRELAKCEGGFNNEVESQKNKCSKCQKEYISSKTNNLGDKTGNLACSCSKKPNKQPSKEGDNNDDNSDDNKNKIPKVSTVRKYCKDNDVQRLEYDEDTSKLIITYKGNRPKSELETLTEEQEEIKNYLKKLGKQDKNKNKRRFLTDSDWEENNHEHQRHQSQQTN</sequence>
<gene>
    <name evidence="2" type="ORF">AGERDE_LOCUS8931</name>
</gene>
<evidence type="ECO:0000256" key="1">
    <source>
        <dbReference type="SAM" id="MobiDB-lite"/>
    </source>
</evidence>
<name>A0A9N9CD44_9GLOM</name>
<evidence type="ECO:0000313" key="3">
    <source>
        <dbReference type="Proteomes" id="UP000789831"/>
    </source>
</evidence>